<dbReference type="GO" id="GO:0016787">
    <property type="term" value="F:hydrolase activity"/>
    <property type="evidence" value="ECO:0007669"/>
    <property type="project" value="UniProtKB-KW"/>
</dbReference>
<dbReference type="Pfam" id="PF08450">
    <property type="entry name" value="SGL"/>
    <property type="match status" value="1"/>
</dbReference>
<dbReference type="PROSITE" id="PS51318">
    <property type="entry name" value="TAT"/>
    <property type="match status" value="1"/>
</dbReference>
<comment type="cofactor">
    <cofactor evidence="3">
        <name>Zn(2+)</name>
        <dbReference type="ChEBI" id="CHEBI:29105"/>
    </cofactor>
    <text evidence="3">Binds 1 divalent metal cation per subunit.</text>
</comment>
<dbReference type="GO" id="GO:0046872">
    <property type="term" value="F:metal ion binding"/>
    <property type="evidence" value="ECO:0007669"/>
    <property type="project" value="UniProtKB-KW"/>
</dbReference>
<keyword evidence="1" id="KW-0378">Hydrolase</keyword>
<dbReference type="InterPro" id="IPR051262">
    <property type="entry name" value="SMP-30/CGR1_Lactonase"/>
</dbReference>
<keyword evidence="3" id="KW-0862">Zinc</keyword>
<dbReference type="EMBL" id="EU408348">
    <property type="protein sequence ID" value="ACN58745.1"/>
    <property type="molecule type" value="Genomic_DNA"/>
</dbReference>
<evidence type="ECO:0000256" key="1">
    <source>
        <dbReference type="ARBA" id="ARBA00022801"/>
    </source>
</evidence>
<reference evidence="5" key="1">
    <citation type="journal article" date="2009" name="ISME J.">
        <title>Functional metagenomics reveals diverse beta-lactamases in a remote Alaskan soil.</title>
        <authorList>
            <person name="Allen H.K."/>
            <person name="Moe L.A."/>
            <person name="Rodbumrer J."/>
            <person name="Gaarder A."/>
            <person name="Handelsman J."/>
        </authorList>
    </citation>
    <scope>NUCLEOTIDE SEQUENCE</scope>
</reference>
<feature type="active site" description="Proton donor/acceptor" evidence="2">
    <location>
        <position position="328"/>
    </location>
</feature>
<dbReference type="Gene3D" id="2.120.10.30">
    <property type="entry name" value="TolB, C-terminal domain"/>
    <property type="match status" value="1"/>
</dbReference>
<feature type="binding site" evidence="3">
    <location>
        <position position="129"/>
    </location>
    <ligand>
        <name>a divalent metal cation</name>
        <dbReference type="ChEBI" id="CHEBI:60240"/>
    </ligand>
</feature>
<evidence type="ECO:0000256" key="3">
    <source>
        <dbReference type="PIRSR" id="PIRSR605511-2"/>
    </source>
</evidence>
<name>C0IN59_9BACT</name>
<feature type="binding site" evidence="3">
    <location>
        <position position="216"/>
    </location>
    <ligand>
        <name>substrate</name>
    </ligand>
</feature>
<proteinExistence type="predicted"/>
<evidence type="ECO:0000259" key="4">
    <source>
        <dbReference type="Pfam" id="PF08450"/>
    </source>
</evidence>
<feature type="domain" description="SMP-30/Gluconolactonase/LRE-like region" evidence="4">
    <location>
        <begin position="127"/>
        <end position="387"/>
    </location>
</feature>
<feature type="binding site" evidence="3">
    <location>
        <position position="328"/>
    </location>
    <ligand>
        <name>a divalent metal cation</name>
        <dbReference type="ChEBI" id="CHEBI:60240"/>
    </ligand>
</feature>
<keyword evidence="3" id="KW-0479">Metal-binding</keyword>
<dbReference type="InterPro" id="IPR005511">
    <property type="entry name" value="SMP-30"/>
</dbReference>
<dbReference type="InterPro" id="IPR011042">
    <property type="entry name" value="6-blade_b-propeller_TolB-like"/>
</dbReference>
<sequence>MCSKLSRTQPTCHARERGNPEFPWRSWMPAFSGMTIPVDLKYLPRGRIPVRNHIRGIMMHRRTFLAATTGAALAAATAGVRRAAADELPLGPLPDTRYPDPRIEALDPRFKKIGNTAIERVATGLRWCEGPVYFRDGGYLLWSDIPNNRIMRWSEDDGHLSVYRAPSNNSNGNTRDREGRLISCEHDSRRVTRTEHDGSITVLIDKFEGKPLNAPNDVVVSSDGAIWFTDPLFGNLGNYEGHRITPELPTQVYRLDPRTGRATVAASGFGGPDGLAFSADEKKLYIVDTGVQTSIGRDSNVRVFDVNGERLTNDKVFIPAFGAVGRSDGVRTDLDGNVWITLGSGDPNEFGVRCYAPNGDLIGKIHIPETCANLCFGGRKKNRLFICGSTSIYAVYVETVGALVP</sequence>
<protein>
    <submittedName>
        <fullName evidence="5">Gluconolactonase</fullName>
    </submittedName>
</protein>
<dbReference type="InterPro" id="IPR013658">
    <property type="entry name" value="SGL"/>
</dbReference>
<gene>
    <name evidence="5" type="ORF">AKSOIL_0067</name>
</gene>
<evidence type="ECO:0000313" key="5">
    <source>
        <dbReference type="EMBL" id="ACN58745.1"/>
    </source>
</evidence>
<accession>C0IN59</accession>
<evidence type="ECO:0000256" key="2">
    <source>
        <dbReference type="PIRSR" id="PIRSR605511-1"/>
    </source>
</evidence>
<dbReference type="PANTHER" id="PTHR47572">
    <property type="entry name" value="LIPOPROTEIN-RELATED"/>
    <property type="match status" value="1"/>
</dbReference>
<organism evidence="5">
    <name type="scientific">uncultured bacterium BLR3</name>
    <dbReference type="NCBI Taxonomy" id="506521"/>
    <lineage>
        <taxon>Bacteria</taxon>
        <taxon>environmental samples</taxon>
    </lineage>
</organism>
<dbReference type="SUPFAM" id="SSF63829">
    <property type="entry name" value="Calcium-dependent phosphotriesterase"/>
    <property type="match status" value="1"/>
</dbReference>
<dbReference type="InterPro" id="IPR006311">
    <property type="entry name" value="TAT_signal"/>
</dbReference>
<dbReference type="AlphaFoldDB" id="C0IN59"/>
<dbReference type="PRINTS" id="PR01790">
    <property type="entry name" value="SMP30FAMILY"/>
</dbReference>
<dbReference type="PANTHER" id="PTHR47572:SF4">
    <property type="entry name" value="LACTONASE DRP35"/>
    <property type="match status" value="1"/>
</dbReference>